<dbReference type="EMBL" id="JBHUOS010000001">
    <property type="protein sequence ID" value="MFD2914315.1"/>
    <property type="molecule type" value="Genomic_DNA"/>
</dbReference>
<keyword evidence="6" id="KW-1185">Reference proteome</keyword>
<dbReference type="NCBIfam" id="TIGR04183">
    <property type="entry name" value="Por_Secre_tail"/>
    <property type="match status" value="1"/>
</dbReference>
<keyword evidence="1 3" id="KW-0732">Signal</keyword>
<evidence type="ECO:0000256" key="2">
    <source>
        <dbReference type="ARBA" id="ARBA00023157"/>
    </source>
</evidence>
<dbReference type="Gene3D" id="2.60.40.10">
    <property type="entry name" value="Immunoglobulins"/>
    <property type="match status" value="1"/>
</dbReference>
<accession>A0ABW5ZPF1</accession>
<dbReference type="SUPFAM" id="SSF49265">
    <property type="entry name" value="Fibronectin type III"/>
    <property type="match status" value="1"/>
</dbReference>
<sequence>MKTKLLIPLIALFFTTFINAQDLTMQNGSWTECDFILTDSGSSTANYGNNENLTLTLCPSNDNELVSIEFLEFSTQFNADFLSIYDGDTINSPLIGSYSGVDSPGFVTAENASGCLTITFISDAVGTTTGWSAEVLCTVQDFVINQPTDYLVCDNDLDGVYDFDLIAKDSEILGSLSPNNYEVTYYQTQQDAEAVINALASPYTNVTNPQTIFVNVMHNTTGNMQQASFDLIVNIAPQPNLQEIYEICEGSTLIVDSGLNDPNFNYQWYYDGFVIPNEYNATLEVTQTGYYQLYVSSSNFCDSFTDFEVLINDFSFVTQPSPLVVCDDDNDGFALFDLDTKTQEIINGVDNSTVIVTFHETESDAANNVNPLSSPYVNITPLSQVVYVRVSTIFGDCSSIGFMELIVDVNCVYASSANINVCADDPNITVDVDLTTQETNMINGQNIADYTFSYYNSMTNAEAQINPIINPENFIVSGNSSTVFVRIEENSTGDNTVIELYVNFNLNPTVVFNEPYTICSGTEIVLTPILTGGATNQYTYLWSNGLTDSEIIVFDAGVYSVTVTDPISGCSTYAEVLVSEGEGAAIATPQSLSSCAANGVFDLTNVIPEVLNGLDPNNYEIAFYDNFNAMFNQVNAISNPDQYTATTNLLTIYIRVSNLDNECFAFSDFNLIIEDCPIEIDCGEAPVNTTYCYALSSADEYTYVSVDGSPVQVTFNSGQVEDNWDELTVIDSDGTVIYSGYGNNGNLTGLTFMSTGDRLTIYVDSDDVFACADQNYNPIDYDVSCFDATAVPNCTSVLTSPINGDVDVNENIDLSWTMSSGLVSGYKLSVGITSGGTEVFDNEDVGNVLTYDIGTLDYETTYYVTIIAYNDNGDATGCTEENFTTRSNPNQTVVCADGGLNTMFCYDNSDTTEFNFQSDNGGPLTIYFNSGGAEVDYDEVYILDSDGSIMNPNLTYGNNGDFSGLSYTSTGETITIAFDTDTSISCASGSSCCTEQFDFDVYCSTSVGIIDVNAFVDANANAIFDTAEPNFSNGYFTYEINNDGNINIVNSSTGSFQIVTTNETDVYDITFNPYEESAGCYEITTSIFENISVTNGTTETVDFPVVEEQSCEDLAVYLINNWTPPRPGFSHENILVLENLGFTTITSGTVEFIVDPLLIYNGVTNVNPNYTINTTATGFTVDFVNFQPGTTEYIDISLTCPATVDLGEIVTNTANYVTNSNDLVTTNNYSTLSELIVGSWDPNDMRESHGPRVNYDNFAASDEYLYYTIRFQNLGTAAADFVRIDDALNSQLDETTFEMLRSSHDYVVTRTDSDLEWFFEDINLAAEQDDVEASKGFVYFRIKSKSGYGIGDIIPNTASIFFDFNAPVITNRFDTEFVEDALSLEDSNFISFDMFPNPAKDILNIKLNNISNANLSVYDIQGKLVLEHSISETQNLELNVSDLQSGMYFMKLNTGTKELVKKLIIE</sequence>
<dbReference type="RefSeq" id="WP_194509808.1">
    <property type="nucleotide sequence ID" value="NZ_JADILU010000010.1"/>
</dbReference>
<feature type="signal peptide" evidence="3">
    <location>
        <begin position="1"/>
        <end position="20"/>
    </location>
</feature>
<evidence type="ECO:0000256" key="3">
    <source>
        <dbReference type="SAM" id="SignalP"/>
    </source>
</evidence>
<comment type="caution">
    <text evidence="5">The sequence shown here is derived from an EMBL/GenBank/DDBJ whole genome shotgun (WGS) entry which is preliminary data.</text>
</comment>
<dbReference type="SMART" id="SM00042">
    <property type="entry name" value="CUB"/>
    <property type="match status" value="1"/>
</dbReference>
<dbReference type="InterPro" id="IPR013783">
    <property type="entry name" value="Ig-like_fold"/>
</dbReference>
<dbReference type="InterPro" id="IPR055353">
    <property type="entry name" value="DUF7619"/>
</dbReference>
<dbReference type="Pfam" id="PF24595">
    <property type="entry name" value="DUF7619"/>
    <property type="match status" value="1"/>
</dbReference>
<dbReference type="InterPro" id="IPR035914">
    <property type="entry name" value="Sperma_CUB_dom_sf"/>
</dbReference>
<dbReference type="SUPFAM" id="SSF49854">
    <property type="entry name" value="Spermadhesin, CUB domain"/>
    <property type="match status" value="1"/>
</dbReference>
<proteinExistence type="predicted"/>
<feature type="chain" id="PRO_5045930299" evidence="3">
    <location>
        <begin position="21"/>
        <end position="1466"/>
    </location>
</feature>
<dbReference type="Proteomes" id="UP001597548">
    <property type="component" value="Unassembled WGS sequence"/>
</dbReference>
<keyword evidence="2" id="KW-1015">Disulfide bond</keyword>
<reference evidence="6" key="1">
    <citation type="journal article" date="2019" name="Int. J. Syst. Evol. Microbiol.">
        <title>The Global Catalogue of Microorganisms (GCM) 10K type strain sequencing project: providing services to taxonomists for standard genome sequencing and annotation.</title>
        <authorList>
            <consortium name="The Broad Institute Genomics Platform"/>
            <consortium name="The Broad Institute Genome Sequencing Center for Infectious Disease"/>
            <person name="Wu L."/>
            <person name="Ma J."/>
        </authorList>
    </citation>
    <scope>NUCLEOTIDE SEQUENCE [LARGE SCALE GENOMIC DNA]</scope>
    <source>
        <strain evidence="6">KCTC 32514</strain>
    </source>
</reference>
<dbReference type="PROSITE" id="PS50853">
    <property type="entry name" value="FN3"/>
    <property type="match status" value="1"/>
</dbReference>
<dbReference type="Pfam" id="PF18962">
    <property type="entry name" value="Por_Secre_tail"/>
    <property type="match status" value="1"/>
</dbReference>
<evidence type="ECO:0000313" key="6">
    <source>
        <dbReference type="Proteomes" id="UP001597548"/>
    </source>
</evidence>
<evidence type="ECO:0000256" key="1">
    <source>
        <dbReference type="ARBA" id="ARBA00022729"/>
    </source>
</evidence>
<dbReference type="Gene3D" id="2.60.120.290">
    <property type="entry name" value="Spermadhesin, CUB domain"/>
    <property type="match status" value="1"/>
</dbReference>
<evidence type="ECO:0000259" key="4">
    <source>
        <dbReference type="PROSITE" id="PS50853"/>
    </source>
</evidence>
<evidence type="ECO:0000313" key="5">
    <source>
        <dbReference type="EMBL" id="MFD2914315.1"/>
    </source>
</evidence>
<protein>
    <submittedName>
        <fullName evidence="5">T9SS type A sorting domain-containing protein</fullName>
    </submittedName>
</protein>
<name>A0ABW5ZPF1_9FLAO</name>
<dbReference type="InterPro" id="IPR026444">
    <property type="entry name" value="Secre_tail"/>
</dbReference>
<dbReference type="Pfam" id="PF00431">
    <property type="entry name" value="CUB"/>
    <property type="match status" value="1"/>
</dbReference>
<organism evidence="5 6">
    <name type="scientific">Psychroserpens luteus</name>
    <dbReference type="NCBI Taxonomy" id="1434066"/>
    <lineage>
        <taxon>Bacteria</taxon>
        <taxon>Pseudomonadati</taxon>
        <taxon>Bacteroidota</taxon>
        <taxon>Flavobacteriia</taxon>
        <taxon>Flavobacteriales</taxon>
        <taxon>Flavobacteriaceae</taxon>
        <taxon>Psychroserpens</taxon>
    </lineage>
</organism>
<dbReference type="CDD" id="cd00063">
    <property type="entry name" value="FN3"/>
    <property type="match status" value="1"/>
</dbReference>
<dbReference type="InterPro" id="IPR003961">
    <property type="entry name" value="FN3_dom"/>
</dbReference>
<dbReference type="CDD" id="cd00041">
    <property type="entry name" value="CUB"/>
    <property type="match status" value="1"/>
</dbReference>
<feature type="domain" description="Fibronectin type-III" evidence="4">
    <location>
        <begin position="797"/>
        <end position="888"/>
    </location>
</feature>
<dbReference type="InterPro" id="IPR036116">
    <property type="entry name" value="FN3_sf"/>
</dbReference>
<dbReference type="InterPro" id="IPR000859">
    <property type="entry name" value="CUB_dom"/>
</dbReference>
<gene>
    <name evidence="5" type="ORF">ACFS29_01585</name>
</gene>